<dbReference type="EMBL" id="CP074371">
    <property type="protein sequence ID" value="QVI24264.1"/>
    <property type="molecule type" value="Genomic_DNA"/>
</dbReference>
<keyword evidence="2 4" id="KW-0503">Monooxygenase</keyword>
<evidence type="ECO:0000313" key="5">
    <source>
        <dbReference type="Proteomes" id="UP000683310"/>
    </source>
</evidence>
<evidence type="ECO:0000259" key="3">
    <source>
        <dbReference type="Pfam" id="PF01494"/>
    </source>
</evidence>
<dbReference type="PANTHER" id="PTHR13789">
    <property type="entry name" value="MONOOXYGENASE"/>
    <property type="match status" value="1"/>
</dbReference>
<dbReference type="InterPro" id="IPR002938">
    <property type="entry name" value="FAD-bd"/>
</dbReference>
<dbReference type="Gene3D" id="3.50.50.60">
    <property type="entry name" value="FAD/NAD(P)-binding domain"/>
    <property type="match status" value="1"/>
</dbReference>
<evidence type="ECO:0000256" key="1">
    <source>
        <dbReference type="ARBA" id="ARBA00023002"/>
    </source>
</evidence>
<keyword evidence="1" id="KW-0560">Oxidoreductase</keyword>
<dbReference type="Proteomes" id="UP000683310">
    <property type="component" value="Chromosome"/>
</dbReference>
<keyword evidence="5" id="KW-1185">Reference proteome</keyword>
<dbReference type="PANTHER" id="PTHR13789:SF309">
    <property type="entry name" value="PUTATIVE (AFU_ORTHOLOGUE AFUA_6G14510)-RELATED"/>
    <property type="match status" value="1"/>
</dbReference>
<accession>A0ABX8CZJ8</accession>
<evidence type="ECO:0000256" key="2">
    <source>
        <dbReference type="ARBA" id="ARBA00023033"/>
    </source>
</evidence>
<protein>
    <submittedName>
        <fullName evidence="4">FAD-dependent monooxygenase</fullName>
    </submittedName>
</protein>
<evidence type="ECO:0000313" key="4">
    <source>
        <dbReference type="EMBL" id="QVI24264.1"/>
    </source>
</evidence>
<sequence>MVEGIGTAGVVGGGIGGLAAAIALRAAGWDVTVYERAPQFTEVGAGITLAANALHALDLLGVGAAVRAGTLEDRRGYARNQRGRILVDARISDFTGGLVALHRADLIAILAEAVPADSVRTGTRVVGVHADGRIETDGDTEQYDLVVGADGINSVVRGHLWPDSGPVHRTGIAAWRWVLDMPAPDPVGVILGRHGEAGVVPIAGDRTYVFTAGRPGITDLDYFTDYPDPLPKLIAATDRSTVVTDELLEIDVPRHLWKGRAVLIGDAAHAMRPTLGRAPAWPWRMR</sequence>
<gene>
    <name evidence="4" type="ORF">KHQ06_16730</name>
</gene>
<dbReference type="PRINTS" id="PR00420">
    <property type="entry name" value="RNGMNOXGNASE"/>
</dbReference>
<dbReference type="InterPro" id="IPR036188">
    <property type="entry name" value="FAD/NAD-bd_sf"/>
</dbReference>
<dbReference type="GO" id="GO:0004497">
    <property type="term" value="F:monooxygenase activity"/>
    <property type="evidence" value="ECO:0007669"/>
    <property type="project" value="UniProtKB-KW"/>
</dbReference>
<reference evidence="4 5" key="1">
    <citation type="submission" date="2021-04" db="EMBL/GenBank/DDBJ databases">
        <title>Nocardia tengchongensis.</title>
        <authorList>
            <person name="Zhuang k."/>
            <person name="Ran Y."/>
            <person name="Li W."/>
        </authorList>
    </citation>
    <scope>NUCLEOTIDE SEQUENCE [LARGE SCALE GENOMIC DNA]</scope>
    <source>
        <strain evidence="4 5">CFH S0057</strain>
    </source>
</reference>
<dbReference type="InterPro" id="IPR050493">
    <property type="entry name" value="FAD-dep_Monooxygenase_BioMet"/>
</dbReference>
<proteinExistence type="predicted"/>
<organism evidence="4 5">
    <name type="scientific">Nocardia tengchongensis</name>
    <dbReference type="NCBI Taxonomy" id="2055889"/>
    <lineage>
        <taxon>Bacteria</taxon>
        <taxon>Bacillati</taxon>
        <taxon>Actinomycetota</taxon>
        <taxon>Actinomycetes</taxon>
        <taxon>Mycobacteriales</taxon>
        <taxon>Nocardiaceae</taxon>
        <taxon>Nocardia</taxon>
    </lineage>
</organism>
<feature type="domain" description="FAD-binding" evidence="3">
    <location>
        <begin position="9"/>
        <end position="276"/>
    </location>
</feature>
<name>A0ABX8CZJ8_9NOCA</name>
<dbReference type="Pfam" id="PF01494">
    <property type="entry name" value="FAD_binding_3"/>
    <property type="match status" value="1"/>
</dbReference>
<dbReference type="SUPFAM" id="SSF51905">
    <property type="entry name" value="FAD/NAD(P)-binding domain"/>
    <property type="match status" value="1"/>
</dbReference>